<reference evidence="7 8" key="1">
    <citation type="submission" date="2013-05" db="EMBL/GenBank/DDBJ databases">
        <title>Draft genome of the parasitic nematode Anyclostoma ceylanicum.</title>
        <authorList>
            <person name="Mitreva M."/>
        </authorList>
    </citation>
    <scope>NUCLEOTIDE SEQUENCE [LARGE SCALE GENOMIC DNA]</scope>
</reference>
<evidence type="ECO:0000256" key="5">
    <source>
        <dbReference type="SAM" id="Phobius"/>
    </source>
</evidence>
<dbReference type="PANTHER" id="PTHR24224:SF37">
    <property type="entry name" value="G-PROTEIN COUPLED RECEPTORS FAMILY 1 PROFILE DOMAIN-CONTAINING PROTEIN"/>
    <property type="match status" value="1"/>
</dbReference>
<evidence type="ECO:0000313" key="7">
    <source>
        <dbReference type="EMBL" id="EPB79458.1"/>
    </source>
</evidence>
<feature type="transmembrane region" description="Helical" evidence="5">
    <location>
        <begin position="100"/>
        <end position="121"/>
    </location>
</feature>
<dbReference type="Proteomes" id="UP000054495">
    <property type="component" value="Unassembled WGS sequence"/>
</dbReference>
<dbReference type="AlphaFoldDB" id="A0A0D6M7J7"/>
<protein>
    <submittedName>
        <fullName evidence="7">7 transmembrane receptor</fullName>
    </submittedName>
</protein>
<dbReference type="InterPro" id="IPR052665">
    <property type="entry name" value="Neuropeptide-GPCR"/>
</dbReference>
<gene>
    <name evidence="7" type="ORF">ANCCEY_01395</name>
</gene>
<dbReference type="EMBL" id="KE124793">
    <property type="protein sequence ID" value="EPB79458.1"/>
    <property type="molecule type" value="Genomic_DNA"/>
</dbReference>
<dbReference type="GO" id="GO:0016020">
    <property type="term" value="C:membrane"/>
    <property type="evidence" value="ECO:0007669"/>
    <property type="project" value="UniProtKB-SubCell"/>
</dbReference>
<keyword evidence="8" id="KW-1185">Reference proteome</keyword>
<keyword evidence="3 5" id="KW-1133">Transmembrane helix</keyword>
<keyword evidence="4 5" id="KW-0472">Membrane</keyword>
<evidence type="ECO:0000313" key="8">
    <source>
        <dbReference type="Proteomes" id="UP000054495"/>
    </source>
</evidence>
<feature type="transmembrane region" description="Helical" evidence="5">
    <location>
        <begin position="224"/>
        <end position="245"/>
    </location>
</feature>
<feature type="domain" description="G-protein coupled receptors family 1 profile" evidence="6">
    <location>
        <begin position="115"/>
        <end position="244"/>
    </location>
</feature>
<feature type="transmembrane region" description="Helical" evidence="5">
    <location>
        <begin position="364"/>
        <end position="384"/>
    </location>
</feature>
<evidence type="ECO:0000256" key="1">
    <source>
        <dbReference type="ARBA" id="ARBA00004370"/>
    </source>
</evidence>
<feature type="transmembrane region" description="Helical" evidence="5">
    <location>
        <begin position="265"/>
        <end position="291"/>
    </location>
</feature>
<feature type="transmembrane region" description="Helical" evidence="5">
    <location>
        <begin position="183"/>
        <end position="203"/>
    </location>
</feature>
<comment type="subcellular location">
    <subcellularLocation>
        <location evidence="1">Membrane</location>
    </subcellularLocation>
</comment>
<feature type="transmembrane region" description="Helical" evidence="5">
    <location>
        <begin position="142"/>
        <end position="163"/>
    </location>
</feature>
<organism evidence="7 8">
    <name type="scientific">Ancylostoma ceylanicum</name>
    <dbReference type="NCBI Taxonomy" id="53326"/>
    <lineage>
        <taxon>Eukaryota</taxon>
        <taxon>Metazoa</taxon>
        <taxon>Ecdysozoa</taxon>
        <taxon>Nematoda</taxon>
        <taxon>Chromadorea</taxon>
        <taxon>Rhabditida</taxon>
        <taxon>Rhabditina</taxon>
        <taxon>Rhabditomorpha</taxon>
        <taxon>Strongyloidea</taxon>
        <taxon>Ancylostomatidae</taxon>
        <taxon>Ancylostomatinae</taxon>
        <taxon>Ancylostoma</taxon>
    </lineage>
</organism>
<dbReference type="PROSITE" id="PS50262">
    <property type="entry name" value="G_PROTEIN_RECEP_F1_2"/>
    <property type="match status" value="1"/>
</dbReference>
<proteinExistence type="predicted"/>
<dbReference type="Gene3D" id="1.20.1070.10">
    <property type="entry name" value="Rhodopsin 7-helix transmembrane proteins"/>
    <property type="match status" value="1"/>
</dbReference>
<dbReference type="PANTHER" id="PTHR24224">
    <property type="entry name" value="CARDIOACCELERATORY PEPTIDE RECEPTOR-RELATED"/>
    <property type="match status" value="1"/>
</dbReference>
<dbReference type="InterPro" id="IPR000276">
    <property type="entry name" value="GPCR_Rhodpsn"/>
</dbReference>
<evidence type="ECO:0000256" key="2">
    <source>
        <dbReference type="ARBA" id="ARBA00022692"/>
    </source>
</evidence>
<evidence type="ECO:0000256" key="4">
    <source>
        <dbReference type="ARBA" id="ARBA00023136"/>
    </source>
</evidence>
<name>A0A0D6M7J7_9BILA</name>
<dbReference type="Pfam" id="PF00001">
    <property type="entry name" value="7tm_1"/>
    <property type="match status" value="1"/>
</dbReference>
<evidence type="ECO:0000256" key="3">
    <source>
        <dbReference type="ARBA" id="ARBA00022989"/>
    </source>
</evidence>
<accession>A0A0D6M7J7</accession>
<dbReference type="SUPFAM" id="SSF81321">
    <property type="entry name" value="Family A G protein-coupled receptor-like"/>
    <property type="match status" value="1"/>
</dbReference>
<dbReference type="GO" id="GO:0004930">
    <property type="term" value="F:G protein-coupled receptor activity"/>
    <property type="evidence" value="ECO:0007669"/>
    <property type="project" value="InterPro"/>
</dbReference>
<keyword evidence="2 5" id="KW-0812">Transmembrane</keyword>
<keyword evidence="7" id="KW-0675">Receptor</keyword>
<evidence type="ECO:0000259" key="6">
    <source>
        <dbReference type="PROSITE" id="PS50262"/>
    </source>
</evidence>
<dbReference type="InterPro" id="IPR017452">
    <property type="entry name" value="GPCR_Rhodpsn_7TM"/>
</dbReference>
<sequence>MTPSAFGGCTVVFIASYVAPQKMFWHLFEPDRPRQLNSISGSNLLSKVPHMPEGALYFDLYDFLEMHNERVKILEQSHKLSAQTDEEMKYEPKRMNLQSAYFALYIVVPTLGIGLNWYVLWRLLRIARRSAIRFETTSGLPLAAMSAGDSVTLLTQLVQALFHSVPKTGLPTWLLSGTCKVDIYLMHTTSAFSVWCWFALSILRYTAVFHPIKYRTIWRQPRNALKLLACLCFLFESWILFFVVYSEDGRICAEHPNISPHNVKAAHLMDIALFYAIPSLLRIFFDGIVLFQCYSPFSMMDVPLYERRYAISVPTHTRRCSFNPEFESSVDVRQNMTLVMSISAATTEHFTKKRQLYVKKKTAMVMRSIIISVLNLVLNLPSHILRTWLTLDDNGIDHKTLEILEPISQILYFSQFICNAFYLSTSIYETNGTPRSTVVDSFFSSLPV</sequence>